<dbReference type="EMBL" id="PFAP01000011">
    <property type="protein sequence ID" value="PIR94261.1"/>
    <property type="molecule type" value="Genomic_DNA"/>
</dbReference>
<comment type="caution">
    <text evidence="1">The sequence shown here is derived from an EMBL/GenBank/DDBJ whole genome shotgun (WGS) entry which is preliminary data.</text>
</comment>
<dbReference type="AlphaFoldDB" id="A0A2H0V5C2"/>
<name>A0A2H0V5C2_9BACT</name>
<dbReference type="PANTHER" id="PTHR28055:SF1">
    <property type="entry name" value="ALTERED INHERITANCE OF MITOCHONDRIA PROTEIN 41, MITOCHONDRIAL"/>
    <property type="match status" value="1"/>
</dbReference>
<evidence type="ECO:0008006" key="3">
    <source>
        <dbReference type="Google" id="ProtNLM"/>
    </source>
</evidence>
<dbReference type="InterPro" id="IPR019004">
    <property type="entry name" value="YqeY/Aim41"/>
</dbReference>
<dbReference type="InterPro" id="IPR003789">
    <property type="entry name" value="Asn/Gln_tRNA_amidoTrase-B-like"/>
</dbReference>
<dbReference type="InterPro" id="IPR023168">
    <property type="entry name" value="GatB_Yqey_C_2"/>
</dbReference>
<dbReference type="PANTHER" id="PTHR28055">
    <property type="entry name" value="ALTERED INHERITANCE OF MITOCHONDRIA PROTEIN 41, MITOCHONDRIAL"/>
    <property type="match status" value="1"/>
</dbReference>
<accession>A0A2H0V5C2</accession>
<dbReference type="Gene3D" id="1.10.1510.10">
    <property type="entry name" value="Uncharacterised protein YqeY/AIM41 PF09424, N-terminal domain"/>
    <property type="match status" value="1"/>
</dbReference>
<dbReference type="GO" id="GO:0016884">
    <property type="term" value="F:carbon-nitrogen ligase activity, with glutamine as amido-N-donor"/>
    <property type="evidence" value="ECO:0007669"/>
    <property type="project" value="InterPro"/>
</dbReference>
<dbReference type="Pfam" id="PF09424">
    <property type="entry name" value="YqeY"/>
    <property type="match status" value="1"/>
</dbReference>
<sequence length="146" mass="16645">MKLQERIEADFIKALKEKNKSKLNVLRGLRSSLKNKEIDLGQSLNEQEIVSVIRSEIKKRREAIESYTQAGRDDLREIDEYENVVLENFVPAQLSVEQVEVKVREIVDSLAEDEKGNFGQVMGRVMKEMSGQADGQVIQVAVKKLI</sequence>
<dbReference type="SUPFAM" id="SSF89095">
    <property type="entry name" value="GatB/YqeY motif"/>
    <property type="match status" value="1"/>
</dbReference>
<gene>
    <name evidence="1" type="ORF">COT97_02095</name>
</gene>
<protein>
    <recommendedName>
        <fullName evidence="3">Glutamyl-tRNA amidotransferase</fullName>
    </recommendedName>
</protein>
<reference evidence="2" key="1">
    <citation type="submission" date="2017-09" db="EMBL/GenBank/DDBJ databases">
        <title>Depth-based differentiation of microbial function through sediment-hosted aquifers and enrichment of novel symbionts in the deep terrestrial subsurface.</title>
        <authorList>
            <person name="Probst A.J."/>
            <person name="Ladd B."/>
            <person name="Jarett J.K."/>
            <person name="Geller-Mcgrath D.E."/>
            <person name="Sieber C.M.K."/>
            <person name="Emerson J.B."/>
            <person name="Anantharaman K."/>
            <person name="Thomas B.C."/>
            <person name="Malmstrom R."/>
            <person name="Stieglmeier M."/>
            <person name="Klingl A."/>
            <person name="Woyke T."/>
            <person name="Ryan C.M."/>
            <person name="Banfield J.F."/>
        </authorList>
    </citation>
    <scope>NUCLEOTIDE SEQUENCE [LARGE SCALE GENOMIC DNA]</scope>
</reference>
<evidence type="ECO:0000313" key="1">
    <source>
        <dbReference type="EMBL" id="PIR94261.1"/>
    </source>
</evidence>
<dbReference type="Proteomes" id="UP000229901">
    <property type="component" value="Unassembled WGS sequence"/>
</dbReference>
<organism evidence="1 2">
    <name type="scientific">Candidatus Falkowbacteria bacterium CG10_big_fil_rev_8_21_14_0_10_39_11</name>
    <dbReference type="NCBI Taxonomy" id="1974565"/>
    <lineage>
        <taxon>Bacteria</taxon>
        <taxon>Candidatus Falkowiibacteriota</taxon>
    </lineage>
</organism>
<dbReference type="Gene3D" id="1.10.10.410">
    <property type="match status" value="1"/>
</dbReference>
<dbReference type="InterPro" id="IPR042184">
    <property type="entry name" value="YqeY/Aim41_N"/>
</dbReference>
<evidence type="ECO:0000313" key="2">
    <source>
        <dbReference type="Proteomes" id="UP000229901"/>
    </source>
</evidence>
<proteinExistence type="predicted"/>